<protein>
    <recommendedName>
        <fullName evidence="4">Carboxypeptidase regulatory-like domain-containing protein</fullName>
    </recommendedName>
</protein>
<proteinExistence type="predicted"/>
<evidence type="ECO:0000313" key="2">
    <source>
        <dbReference type="EMBL" id="GIE64027.1"/>
    </source>
</evidence>
<dbReference type="Proteomes" id="UP000624709">
    <property type="component" value="Unassembled WGS sequence"/>
</dbReference>
<sequence length="407" mass="42626">MREFGVPLTPARGVADWRERLDRVGGRAMTVVGDWLSPGERVSRSEPRISALVAVVAVAGGVLPILVMAVTWAAKPDPVAHVPACRVAHEMTGYVLADRPAEDRYQPDRQCNSADAPNTVERTGTGRYLVVFGKLGRDGGVAAVTPVTGDDRICTLPDWRPEGADELVQVDCFDRSGAAADSGFTAHFWDVSPGGETGGTAAYLRLGDPGRTSQTVEDAYSHNSAGGANSAGREDVGSYVVYFGGLEAVEGGTVRVTPVADAATVCGVERWFAYPEGRYLAARVRCRDAGGQPVDARFAVTFTLGVGAPGVAGAHVLADRPAEASYTPEGVAQFSSGGQAAAVTRSEPGEYRVELPGLALKSGNLQVTAYDTAASCVARTATGDVRITCRDPSGAAADTKFLLTYWD</sequence>
<keyword evidence="1" id="KW-1133">Transmembrane helix</keyword>
<name>A0ABQ4B033_9ACTN</name>
<dbReference type="EMBL" id="BOMS01000004">
    <property type="protein sequence ID" value="GIE64027.1"/>
    <property type="molecule type" value="Genomic_DNA"/>
</dbReference>
<evidence type="ECO:0000256" key="1">
    <source>
        <dbReference type="SAM" id="Phobius"/>
    </source>
</evidence>
<gene>
    <name evidence="2" type="ORF">Apa02nite_001350</name>
</gene>
<organism evidence="2 3">
    <name type="scientific">Actinoplanes palleronii</name>
    <dbReference type="NCBI Taxonomy" id="113570"/>
    <lineage>
        <taxon>Bacteria</taxon>
        <taxon>Bacillati</taxon>
        <taxon>Actinomycetota</taxon>
        <taxon>Actinomycetes</taxon>
        <taxon>Micromonosporales</taxon>
        <taxon>Micromonosporaceae</taxon>
        <taxon>Actinoplanes</taxon>
    </lineage>
</organism>
<keyword evidence="1" id="KW-0812">Transmembrane</keyword>
<accession>A0ABQ4B033</accession>
<keyword evidence="1" id="KW-0472">Membrane</keyword>
<evidence type="ECO:0000313" key="3">
    <source>
        <dbReference type="Proteomes" id="UP000624709"/>
    </source>
</evidence>
<reference evidence="2 3" key="1">
    <citation type="submission" date="2021-01" db="EMBL/GenBank/DDBJ databases">
        <title>Whole genome shotgun sequence of Actinoplanes palleronii NBRC 14916.</title>
        <authorList>
            <person name="Komaki H."/>
            <person name="Tamura T."/>
        </authorList>
    </citation>
    <scope>NUCLEOTIDE SEQUENCE [LARGE SCALE GENOMIC DNA]</scope>
    <source>
        <strain evidence="2 3">NBRC 14916</strain>
    </source>
</reference>
<evidence type="ECO:0008006" key="4">
    <source>
        <dbReference type="Google" id="ProtNLM"/>
    </source>
</evidence>
<feature type="transmembrane region" description="Helical" evidence="1">
    <location>
        <begin position="51"/>
        <end position="74"/>
    </location>
</feature>
<keyword evidence="3" id="KW-1185">Reference proteome</keyword>
<comment type="caution">
    <text evidence="2">The sequence shown here is derived from an EMBL/GenBank/DDBJ whole genome shotgun (WGS) entry which is preliminary data.</text>
</comment>